<protein>
    <recommendedName>
        <fullName evidence="7">G-protein coupled receptors family 1 profile domain-containing protein</fullName>
    </recommendedName>
</protein>
<dbReference type="GO" id="GO:0016020">
    <property type="term" value="C:membrane"/>
    <property type="evidence" value="ECO:0007669"/>
    <property type="project" value="UniProtKB-SubCell"/>
</dbReference>
<evidence type="ECO:0000313" key="9">
    <source>
        <dbReference type="Proteomes" id="UP001620626"/>
    </source>
</evidence>
<keyword evidence="3 6" id="KW-1133">Transmembrane helix</keyword>
<dbReference type="EMBL" id="JBICBT010001350">
    <property type="protein sequence ID" value="KAL3072018.1"/>
    <property type="molecule type" value="Genomic_DNA"/>
</dbReference>
<evidence type="ECO:0000256" key="5">
    <source>
        <dbReference type="SAM" id="MobiDB-lite"/>
    </source>
</evidence>
<reference evidence="8 9" key="1">
    <citation type="submission" date="2024-10" db="EMBL/GenBank/DDBJ databases">
        <authorList>
            <person name="Kim D."/>
        </authorList>
    </citation>
    <scope>NUCLEOTIDE SEQUENCE [LARGE SCALE GENOMIC DNA]</scope>
    <source>
        <strain evidence="8">BH-2024</strain>
    </source>
</reference>
<feature type="region of interest" description="Disordered" evidence="5">
    <location>
        <begin position="324"/>
        <end position="348"/>
    </location>
</feature>
<evidence type="ECO:0000259" key="7">
    <source>
        <dbReference type="PROSITE" id="PS50262"/>
    </source>
</evidence>
<dbReference type="InterPro" id="IPR000276">
    <property type="entry name" value="GPCR_Rhodpsn"/>
</dbReference>
<dbReference type="CDD" id="cd00637">
    <property type="entry name" value="7tm_classA_rhodopsin-like"/>
    <property type="match status" value="1"/>
</dbReference>
<dbReference type="SMART" id="SM01381">
    <property type="entry name" value="7TM_GPCR_Srsx"/>
    <property type="match status" value="1"/>
</dbReference>
<dbReference type="InterPro" id="IPR017452">
    <property type="entry name" value="GPCR_Rhodpsn_7TM"/>
</dbReference>
<feature type="transmembrane region" description="Helical" evidence="6">
    <location>
        <begin position="60"/>
        <end position="86"/>
    </location>
</feature>
<feature type="transmembrane region" description="Helical" evidence="6">
    <location>
        <begin position="106"/>
        <end position="131"/>
    </location>
</feature>
<dbReference type="AlphaFoldDB" id="A0ABD2IFN0"/>
<feature type="transmembrane region" description="Helical" evidence="6">
    <location>
        <begin position="20"/>
        <end position="48"/>
    </location>
</feature>
<feature type="transmembrane region" description="Helical" evidence="6">
    <location>
        <begin position="188"/>
        <end position="209"/>
    </location>
</feature>
<organism evidence="8 9">
    <name type="scientific">Heterodera trifolii</name>
    <dbReference type="NCBI Taxonomy" id="157864"/>
    <lineage>
        <taxon>Eukaryota</taxon>
        <taxon>Metazoa</taxon>
        <taxon>Ecdysozoa</taxon>
        <taxon>Nematoda</taxon>
        <taxon>Chromadorea</taxon>
        <taxon>Rhabditida</taxon>
        <taxon>Tylenchina</taxon>
        <taxon>Tylenchomorpha</taxon>
        <taxon>Tylenchoidea</taxon>
        <taxon>Heteroderidae</taxon>
        <taxon>Heteroderinae</taxon>
        <taxon>Heterodera</taxon>
    </lineage>
</organism>
<keyword evidence="9" id="KW-1185">Reference proteome</keyword>
<evidence type="ECO:0000256" key="4">
    <source>
        <dbReference type="ARBA" id="ARBA00023136"/>
    </source>
</evidence>
<evidence type="ECO:0000313" key="8">
    <source>
        <dbReference type="EMBL" id="KAL3072018.1"/>
    </source>
</evidence>
<dbReference type="SUPFAM" id="SSF81321">
    <property type="entry name" value="Family A G protein-coupled receptor-like"/>
    <property type="match status" value="1"/>
</dbReference>
<evidence type="ECO:0000256" key="6">
    <source>
        <dbReference type="SAM" id="Phobius"/>
    </source>
</evidence>
<dbReference type="Proteomes" id="UP001620626">
    <property type="component" value="Unassembled WGS sequence"/>
</dbReference>
<dbReference type="InterPro" id="IPR019424">
    <property type="entry name" value="7TM_GPCR_Srsx"/>
</dbReference>
<feature type="compositionally biased region" description="Basic residues" evidence="5">
    <location>
        <begin position="481"/>
        <end position="495"/>
    </location>
</feature>
<dbReference type="Pfam" id="PF10320">
    <property type="entry name" value="7TM_GPCR_Srsx"/>
    <property type="match status" value="1"/>
</dbReference>
<dbReference type="PROSITE" id="PS50262">
    <property type="entry name" value="G_PROTEIN_RECEP_F1_2"/>
    <property type="match status" value="1"/>
</dbReference>
<feature type="domain" description="G-protein coupled receptors family 1 profile" evidence="7">
    <location>
        <begin position="41"/>
        <end position="287"/>
    </location>
</feature>
<evidence type="ECO:0000256" key="2">
    <source>
        <dbReference type="ARBA" id="ARBA00022692"/>
    </source>
</evidence>
<feature type="compositionally biased region" description="Low complexity" evidence="5">
    <location>
        <begin position="338"/>
        <end position="347"/>
    </location>
</feature>
<name>A0ABD2IFN0_9BILA</name>
<evidence type="ECO:0000256" key="3">
    <source>
        <dbReference type="ARBA" id="ARBA00022989"/>
    </source>
</evidence>
<feature type="transmembrane region" description="Helical" evidence="6">
    <location>
        <begin position="229"/>
        <end position="253"/>
    </location>
</feature>
<dbReference type="Gene3D" id="1.20.1070.10">
    <property type="entry name" value="Rhodopsin 7-helix transmembrane proteins"/>
    <property type="match status" value="1"/>
</dbReference>
<evidence type="ECO:0000256" key="1">
    <source>
        <dbReference type="ARBA" id="ARBA00004370"/>
    </source>
</evidence>
<comment type="caution">
    <text evidence="8">The sequence shown here is derived from an EMBL/GenBank/DDBJ whole genome shotgun (WGS) entry which is preliminary data.</text>
</comment>
<comment type="subcellular location">
    <subcellularLocation>
        <location evidence="1">Membrane</location>
    </subcellularLocation>
</comment>
<gene>
    <name evidence="8" type="ORF">niasHT_035700</name>
</gene>
<feature type="transmembrane region" description="Helical" evidence="6">
    <location>
        <begin position="265"/>
        <end position="289"/>
    </location>
</feature>
<keyword evidence="2 6" id="KW-0812">Transmembrane</keyword>
<sequence length="501" mass="56989">MNATNASSYSLYNKYVGVGFYFSLLWMYTPHFVIGLIGMVLNASLVYVTWKCRTTLRGLFNLLIAVESFASLCWEFTYVFPWFIALSGTNLVSAELCFWLQFVPNLGVSVQTMTMLFVALERLCGIIFPIWTKIDRNVKRYKIVLNLISFTYGLVNNFIVYIGILNEFQHKLVLCFLGDNRSTFSKLYSFRVNVSMEVCTVCFYCLIWVQMARGAIKKVKITSTSNMHILKSLTVIIVFVMFGWTLNGLSTFYVPLFKLSPEDTISFGAGLVLLTQVASASNAPVLYVFSAEYRRCFQKAFPWLAKQQSAVSNVVFVGTSSSNLTRRGGQHGQTVADQQQQQQQQQQRTLPIVNQRHVFVADRKNALAGERQRMARELRGEYMPLHGPILDEFTEDAHGLGVGRRSFIEKRVELGGRVGPGKLEQYGTEKRGGDRLNQLSILVEKNGENWANVQVLPNILPNCRCQVRKGNVTGNGDRWRTKSRQKSTKRRKAQTKQRNDH</sequence>
<feature type="transmembrane region" description="Helical" evidence="6">
    <location>
        <begin position="143"/>
        <end position="164"/>
    </location>
</feature>
<keyword evidence="4 6" id="KW-0472">Membrane</keyword>
<proteinExistence type="predicted"/>
<dbReference type="InterPro" id="IPR047130">
    <property type="entry name" value="7TM_GPCR_Srsx_nematod"/>
</dbReference>
<dbReference type="PANTHER" id="PTHR23360">
    <property type="entry name" value="G-PROTEIN COUPLED RECEPTORS FAMILY 1 PROFILE DOMAIN-CONTAINING PROTEIN-RELATED"/>
    <property type="match status" value="1"/>
</dbReference>
<feature type="region of interest" description="Disordered" evidence="5">
    <location>
        <begin position="470"/>
        <end position="501"/>
    </location>
</feature>
<accession>A0ABD2IFN0</accession>